<dbReference type="AlphaFoldDB" id="A0A4R9LXV9"/>
<feature type="transmembrane region" description="Helical" evidence="7">
    <location>
        <begin position="186"/>
        <end position="207"/>
    </location>
</feature>
<dbReference type="Proteomes" id="UP000298058">
    <property type="component" value="Unassembled WGS sequence"/>
</dbReference>
<dbReference type="Pfam" id="PF00005">
    <property type="entry name" value="ABC_tran"/>
    <property type="match status" value="1"/>
</dbReference>
<evidence type="ECO:0000256" key="6">
    <source>
        <dbReference type="ARBA" id="ARBA00023136"/>
    </source>
</evidence>
<dbReference type="GO" id="GO:0034040">
    <property type="term" value="F:ATPase-coupled lipid transmembrane transporter activity"/>
    <property type="evidence" value="ECO:0007669"/>
    <property type="project" value="TreeGrafter"/>
</dbReference>
<dbReference type="GO" id="GO:0140359">
    <property type="term" value="F:ABC-type transporter activity"/>
    <property type="evidence" value="ECO:0007669"/>
    <property type="project" value="InterPro"/>
</dbReference>
<feature type="transmembrane region" description="Helical" evidence="7">
    <location>
        <begin position="272"/>
        <end position="292"/>
    </location>
</feature>
<evidence type="ECO:0000313" key="10">
    <source>
        <dbReference type="EMBL" id="TGN18265.1"/>
    </source>
</evidence>
<feature type="transmembrane region" description="Helical" evidence="7">
    <location>
        <begin position="162"/>
        <end position="180"/>
    </location>
</feature>
<name>A0A4R9LXV9_9LEPT</name>
<feature type="transmembrane region" description="Helical" evidence="7">
    <location>
        <begin position="21"/>
        <end position="47"/>
    </location>
</feature>
<keyword evidence="6 7" id="KW-0472">Membrane</keyword>
<comment type="caution">
    <text evidence="10">The sequence shown here is derived from an EMBL/GenBank/DDBJ whole genome shotgun (WGS) entry which is preliminary data.</text>
</comment>
<comment type="subcellular location">
    <subcellularLocation>
        <location evidence="1">Cell membrane</location>
        <topology evidence="1">Multi-pass membrane protein</topology>
    </subcellularLocation>
</comment>
<dbReference type="CDD" id="cd03228">
    <property type="entry name" value="ABCC_MRP_Like"/>
    <property type="match status" value="1"/>
</dbReference>
<sequence length="569" mass="64319">MIQFSNYKQILLEFVYVVIKYPFSSIIFLFGIVISGSTQLLGFGLVYPATLLALNQGKPVANNDALLEKVQFAFTTLGFDFNLPNVILAIVASVLLSSFFLLLSQYYQHNFLRKLDVSLRIDFFKKVLNSSWSSLSTLNHGEFVSIGAREIENYKILIKYDFMILANLINIIFFLTFSFFVDWRVISVTVGLVLLNTVVFFPFYKILMALGQVNVKEFSSYNSILIEIAKAFKYIKTNSNENKILSYLDRYVNSLPRLYFKSMILSDFTARLSEVLIVFIFAAIIYISVVVFKTPIESLSVIFAILVRTLPEVKLLTDNINRAVHSSVSRIAIESMLENLSADKRTAVGSTSSLSRNEIQTIRLEKVTFGFNSERDLLKNFDYEFQKGKFYAITGQTGVGKSTLLDLISGILLPNSGSIWINDAEMSSFNMAEIHKKLGYLTQENLILNGSIYENLVWGIDRVIDEKDIDYALNISQASNFVSSRDIHEELLQSGTNLSGGQKQRISIARVLLGNYDFILMDEPTSALDADTEESFMKDLASSLKGKVGIIFVTHRKSTLQYADEIIEF</sequence>
<feature type="domain" description="ABC transmembrane type-1" evidence="9">
    <location>
        <begin position="26"/>
        <end position="306"/>
    </location>
</feature>
<dbReference type="RefSeq" id="WP_135760953.1">
    <property type="nucleotide sequence ID" value="NZ_RQHW01000047.1"/>
</dbReference>
<dbReference type="PROSITE" id="PS50893">
    <property type="entry name" value="ABC_TRANSPORTER_2"/>
    <property type="match status" value="1"/>
</dbReference>
<keyword evidence="11" id="KW-1185">Reference proteome</keyword>
<keyword evidence="3" id="KW-0547">Nucleotide-binding</keyword>
<dbReference type="InterPro" id="IPR036640">
    <property type="entry name" value="ABC1_TM_sf"/>
</dbReference>
<dbReference type="InterPro" id="IPR039421">
    <property type="entry name" value="Type_1_exporter"/>
</dbReference>
<evidence type="ECO:0000256" key="3">
    <source>
        <dbReference type="ARBA" id="ARBA00022741"/>
    </source>
</evidence>
<dbReference type="SMART" id="SM00382">
    <property type="entry name" value="AAA"/>
    <property type="match status" value="1"/>
</dbReference>
<dbReference type="InterPro" id="IPR017871">
    <property type="entry name" value="ABC_transporter-like_CS"/>
</dbReference>
<dbReference type="OrthoDB" id="9805538at2"/>
<dbReference type="Pfam" id="PF00664">
    <property type="entry name" value="ABC_membrane"/>
    <property type="match status" value="1"/>
</dbReference>
<dbReference type="InterPro" id="IPR003593">
    <property type="entry name" value="AAA+_ATPase"/>
</dbReference>
<keyword evidence="2 7" id="KW-0812">Transmembrane</keyword>
<evidence type="ECO:0000313" key="11">
    <source>
        <dbReference type="Proteomes" id="UP000298058"/>
    </source>
</evidence>
<evidence type="ECO:0000259" key="8">
    <source>
        <dbReference type="PROSITE" id="PS50893"/>
    </source>
</evidence>
<proteinExistence type="predicted"/>
<dbReference type="InterPro" id="IPR027417">
    <property type="entry name" value="P-loop_NTPase"/>
</dbReference>
<reference evidence="10" key="1">
    <citation type="journal article" date="2019" name="PLoS Negl. Trop. Dis.">
        <title>Revisiting the worldwide diversity of Leptospira species in the environment.</title>
        <authorList>
            <person name="Vincent A.T."/>
            <person name="Schiettekatte O."/>
            <person name="Bourhy P."/>
            <person name="Veyrier F.J."/>
            <person name="Picardeau M."/>
        </authorList>
    </citation>
    <scope>NUCLEOTIDE SEQUENCE [LARGE SCALE GENOMIC DNA]</scope>
    <source>
        <strain evidence="10">201300427</strain>
    </source>
</reference>
<dbReference type="GO" id="GO:0005524">
    <property type="term" value="F:ATP binding"/>
    <property type="evidence" value="ECO:0007669"/>
    <property type="project" value="UniProtKB-KW"/>
</dbReference>
<dbReference type="PANTHER" id="PTHR24221">
    <property type="entry name" value="ATP-BINDING CASSETTE SUB-FAMILY B"/>
    <property type="match status" value="1"/>
</dbReference>
<evidence type="ECO:0000256" key="5">
    <source>
        <dbReference type="ARBA" id="ARBA00022989"/>
    </source>
</evidence>
<gene>
    <name evidence="10" type="ORF">EHS15_12710</name>
</gene>
<evidence type="ECO:0000256" key="4">
    <source>
        <dbReference type="ARBA" id="ARBA00022840"/>
    </source>
</evidence>
<dbReference type="PROSITE" id="PS00211">
    <property type="entry name" value="ABC_TRANSPORTER_1"/>
    <property type="match status" value="1"/>
</dbReference>
<evidence type="ECO:0000256" key="1">
    <source>
        <dbReference type="ARBA" id="ARBA00004651"/>
    </source>
</evidence>
<feature type="domain" description="ABC transporter" evidence="8">
    <location>
        <begin position="362"/>
        <end position="569"/>
    </location>
</feature>
<dbReference type="InterPro" id="IPR011527">
    <property type="entry name" value="ABC1_TM_dom"/>
</dbReference>
<feature type="transmembrane region" description="Helical" evidence="7">
    <location>
        <begin position="86"/>
        <end position="104"/>
    </location>
</feature>
<dbReference type="Gene3D" id="3.40.50.300">
    <property type="entry name" value="P-loop containing nucleotide triphosphate hydrolases"/>
    <property type="match status" value="1"/>
</dbReference>
<dbReference type="PROSITE" id="PS50929">
    <property type="entry name" value="ABC_TM1F"/>
    <property type="match status" value="1"/>
</dbReference>
<keyword evidence="4 10" id="KW-0067">ATP-binding</keyword>
<dbReference type="GO" id="GO:0016887">
    <property type="term" value="F:ATP hydrolysis activity"/>
    <property type="evidence" value="ECO:0007669"/>
    <property type="project" value="InterPro"/>
</dbReference>
<protein>
    <submittedName>
        <fullName evidence="10">ATP-binding cassette domain-containing protein</fullName>
    </submittedName>
</protein>
<dbReference type="SUPFAM" id="SSF90123">
    <property type="entry name" value="ABC transporter transmembrane region"/>
    <property type="match status" value="1"/>
</dbReference>
<evidence type="ECO:0000256" key="7">
    <source>
        <dbReference type="SAM" id="Phobius"/>
    </source>
</evidence>
<organism evidence="10 11">
    <name type="scientific">Leptospira idonii</name>
    <dbReference type="NCBI Taxonomy" id="1193500"/>
    <lineage>
        <taxon>Bacteria</taxon>
        <taxon>Pseudomonadati</taxon>
        <taxon>Spirochaetota</taxon>
        <taxon>Spirochaetia</taxon>
        <taxon>Leptospirales</taxon>
        <taxon>Leptospiraceae</taxon>
        <taxon>Leptospira</taxon>
    </lineage>
</organism>
<dbReference type="SUPFAM" id="SSF52540">
    <property type="entry name" value="P-loop containing nucleoside triphosphate hydrolases"/>
    <property type="match status" value="1"/>
</dbReference>
<evidence type="ECO:0000256" key="2">
    <source>
        <dbReference type="ARBA" id="ARBA00022692"/>
    </source>
</evidence>
<dbReference type="EMBL" id="RQHW01000047">
    <property type="protein sequence ID" value="TGN18265.1"/>
    <property type="molecule type" value="Genomic_DNA"/>
</dbReference>
<dbReference type="PANTHER" id="PTHR24221:SF654">
    <property type="entry name" value="ATP-BINDING CASSETTE SUB-FAMILY B MEMBER 6"/>
    <property type="match status" value="1"/>
</dbReference>
<dbReference type="InterPro" id="IPR003439">
    <property type="entry name" value="ABC_transporter-like_ATP-bd"/>
</dbReference>
<keyword evidence="5 7" id="KW-1133">Transmembrane helix</keyword>
<evidence type="ECO:0000259" key="9">
    <source>
        <dbReference type="PROSITE" id="PS50929"/>
    </source>
</evidence>
<accession>A0A4R9LXV9</accession>
<dbReference type="Gene3D" id="1.20.1560.10">
    <property type="entry name" value="ABC transporter type 1, transmembrane domain"/>
    <property type="match status" value="1"/>
</dbReference>
<dbReference type="GO" id="GO:0005886">
    <property type="term" value="C:plasma membrane"/>
    <property type="evidence" value="ECO:0007669"/>
    <property type="project" value="UniProtKB-SubCell"/>
</dbReference>